<organism evidence="2 3">
    <name type="scientific">Daphnia pulex</name>
    <name type="common">Water flea</name>
    <dbReference type="NCBI Taxonomy" id="6669"/>
    <lineage>
        <taxon>Eukaryota</taxon>
        <taxon>Metazoa</taxon>
        <taxon>Ecdysozoa</taxon>
        <taxon>Arthropoda</taxon>
        <taxon>Crustacea</taxon>
        <taxon>Branchiopoda</taxon>
        <taxon>Diplostraca</taxon>
        <taxon>Cladocera</taxon>
        <taxon>Anomopoda</taxon>
        <taxon>Daphniidae</taxon>
        <taxon>Daphnia</taxon>
    </lineage>
</organism>
<dbReference type="HOGENOM" id="CLU_2308850_0_0_1"/>
<dbReference type="EMBL" id="GL732531">
    <property type="protein sequence ID" value="EFX85921.1"/>
    <property type="molecule type" value="Genomic_DNA"/>
</dbReference>
<feature type="compositionally biased region" description="Low complexity" evidence="1">
    <location>
        <begin position="17"/>
        <end position="29"/>
    </location>
</feature>
<reference evidence="2 3" key="1">
    <citation type="journal article" date="2011" name="Science">
        <title>The ecoresponsive genome of Daphnia pulex.</title>
        <authorList>
            <person name="Colbourne J.K."/>
            <person name="Pfrender M.E."/>
            <person name="Gilbert D."/>
            <person name="Thomas W.K."/>
            <person name="Tucker A."/>
            <person name="Oakley T.H."/>
            <person name="Tokishita S."/>
            <person name="Aerts A."/>
            <person name="Arnold G.J."/>
            <person name="Basu M.K."/>
            <person name="Bauer D.J."/>
            <person name="Caceres C.E."/>
            <person name="Carmel L."/>
            <person name="Casola C."/>
            <person name="Choi J.H."/>
            <person name="Detter J.C."/>
            <person name="Dong Q."/>
            <person name="Dusheyko S."/>
            <person name="Eads B.D."/>
            <person name="Frohlich T."/>
            <person name="Geiler-Samerotte K.A."/>
            <person name="Gerlach D."/>
            <person name="Hatcher P."/>
            <person name="Jogdeo S."/>
            <person name="Krijgsveld J."/>
            <person name="Kriventseva E.V."/>
            <person name="Kultz D."/>
            <person name="Laforsch C."/>
            <person name="Lindquist E."/>
            <person name="Lopez J."/>
            <person name="Manak J.R."/>
            <person name="Muller J."/>
            <person name="Pangilinan J."/>
            <person name="Patwardhan R.P."/>
            <person name="Pitluck S."/>
            <person name="Pritham E.J."/>
            <person name="Rechtsteiner A."/>
            <person name="Rho M."/>
            <person name="Rogozin I.B."/>
            <person name="Sakarya O."/>
            <person name="Salamov A."/>
            <person name="Schaack S."/>
            <person name="Shapiro H."/>
            <person name="Shiga Y."/>
            <person name="Skalitzky C."/>
            <person name="Smith Z."/>
            <person name="Souvorov A."/>
            <person name="Sung W."/>
            <person name="Tang Z."/>
            <person name="Tsuchiya D."/>
            <person name="Tu H."/>
            <person name="Vos H."/>
            <person name="Wang M."/>
            <person name="Wolf Y.I."/>
            <person name="Yamagata H."/>
            <person name="Yamada T."/>
            <person name="Ye Y."/>
            <person name="Shaw J.R."/>
            <person name="Andrews J."/>
            <person name="Crease T.J."/>
            <person name="Tang H."/>
            <person name="Lucas S.M."/>
            <person name="Robertson H.M."/>
            <person name="Bork P."/>
            <person name="Koonin E.V."/>
            <person name="Zdobnov E.M."/>
            <person name="Grigoriev I.V."/>
            <person name="Lynch M."/>
            <person name="Boore J.L."/>
        </authorList>
    </citation>
    <scope>NUCLEOTIDE SEQUENCE [LARGE SCALE GENOMIC DNA]</scope>
</reference>
<gene>
    <name evidence="2" type="ORF">DAPPUDRAFT_237422</name>
</gene>
<keyword evidence="3" id="KW-1185">Reference proteome</keyword>
<evidence type="ECO:0000313" key="2">
    <source>
        <dbReference type="EMBL" id="EFX85921.1"/>
    </source>
</evidence>
<dbReference type="Proteomes" id="UP000000305">
    <property type="component" value="Unassembled WGS sequence"/>
</dbReference>
<protein>
    <submittedName>
        <fullName evidence="2">Uncharacterized protein</fullName>
    </submittedName>
</protein>
<dbReference type="AlphaFoldDB" id="E9G3V5"/>
<feature type="region of interest" description="Disordered" evidence="1">
    <location>
        <begin position="1"/>
        <end position="39"/>
    </location>
</feature>
<evidence type="ECO:0000256" key="1">
    <source>
        <dbReference type="SAM" id="MobiDB-lite"/>
    </source>
</evidence>
<dbReference type="KEGG" id="dpx:DAPPUDRAFT_237422"/>
<name>E9G3V5_DAPPU</name>
<evidence type="ECO:0000313" key="3">
    <source>
        <dbReference type="Proteomes" id="UP000000305"/>
    </source>
</evidence>
<sequence length="100" mass="11019">MLGANRGSSDPMESAEEMTITTKTRTTTIEIEEMGGRSAPLVGEQLHEDSKLKLPEIPAKVSDYQTSVVLMIVIDTIKLEEALQMAHIPTLFQTCLCQEP</sequence>
<dbReference type="InParanoid" id="E9G3V5"/>
<accession>E9G3V5</accession>
<proteinExistence type="predicted"/>